<organism evidence="4 5">
    <name type="scientific">Lacticaseibacillus pantheris DSM 15945 = JCM 12539 = NBRC 106106</name>
    <dbReference type="NCBI Taxonomy" id="1423783"/>
    <lineage>
        <taxon>Bacteria</taxon>
        <taxon>Bacillati</taxon>
        <taxon>Bacillota</taxon>
        <taxon>Bacilli</taxon>
        <taxon>Lactobacillales</taxon>
        <taxon>Lactobacillaceae</taxon>
        <taxon>Lacticaseibacillus</taxon>
    </lineage>
</organism>
<proteinExistence type="predicted"/>
<feature type="domain" description="Glycoside hydrolase family 65 C-terminal" evidence="2">
    <location>
        <begin position="841"/>
        <end position="897"/>
    </location>
</feature>
<reference evidence="4 5" key="1">
    <citation type="journal article" date="2015" name="Genome Announc.">
        <title>Expanding the biotechnology potential of lactobacilli through comparative genomics of 213 strains and associated genera.</title>
        <authorList>
            <person name="Sun Z."/>
            <person name="Harris H.M."/>
            <person name="McCann A."/>
            <person name="Guo C."/>
            <person name="Argimon S."/>
            <person name="Zhang W."/>
            <person name="Yang X."/>
            <person name="Jeffery I.B."/>
            <person name="Cooney J.C."/>
            <person name="Kagawa T.F."/>
            <person name="Liu W."/>
            <person name="Song Y."/>
            <person name="Salvetti E."/>
            <person name="Wrobel A."/>
            <person name="Rasinkangas P."/>
            <person name="Parkhill J."/>
            <person name="Rea M.C."/>
            <person name="O'Sullivan O."/>
            <person name="Ritari J."/>
            <person name="Douillard F.P."/>
            <person name="Paul Ross R."/>
            <person name="Yang R."/>
            <person name="Briner A.E."/>
            <person name="Felis G.E."/>
            <person name="de Vos W.M."/>
            <person name="Barrangou R."/>
            <person name="Klaenhammer T.R."/>
            <person name="Caufield P.W."/>
            <person name="Cui Y."/>
            <person name="Zhang H."/>
            <person name="O'Toole P.W."/>
        </authorList>
    </citation>
    <scope>NUCLEOTIDE SEQUENCE [LARGE SCALE GENOMIC DNA]</scope>
    <source>
        <strain evidence="4 5">DSM 15945</strain>
    </source>
</reference>
<dbReference type="InterPro" id="IPR005196">
    <property type="entry name" value="Glyco_hydro_65_N"/>
</dbReference>
<dbReference type="PATRIC" id="fig|1423783.4.peg.1436"/>
<dbReference type="RefSeq" id="WP_056956793.1">
    <property type="nucleotide sequence ID" value="NZ_AZFJ01000049.1"/>
</dbReference>
<dbReference type="PANTHER" id="PTHR11051:SF8">
    <property type="entry name" value="PROTEIN-GLUCOSYLGALACTOSYLHYDROXYLYSINE GLUCOSIDASE"/>
    <property type="match status" value="1"/>
</dbReference>
<dbReference type="GO" id="GO:0016757">
    <property type="term" value="F:glycosyltransferase activity"/>
    <property type="evidence" value="ECO:0007669"/>
    <property type="project" value="UniProtKB-ARBA"/>
</dbReference>
<dbReference type="Gene3D" id="1.50.10.10">
    <property type="match status" value="1"/>
</dbReference>
<dbReference type="PANTHER" id="PTHR11051">
    <property type="entry name" value="GLYCOSYL HYDROLASE-RELATED"/>
    <property type="match status" value="1"/>
</dbReference>
<protein>
    <submittedName>
        <fullName evidence="4">Trehalose 6-phosphate phosphorylase</fullName>
    </submittedName>
</protein>
<dbReference type="InterPro" id="IPR005195">
    <property type="entry name" value="Glyco_hydro_65_M"/>
</dbReference>
<dbReference type="SUPFAM" id="SSF48208">
    <property type="entry name" value="Six-hairpin glycosidases"/>
    <property type="match status" value="1"/>
</dbReference>
<dbReference type="GO" id="GO:0030246">
    <property type="term" value="F:carbohydrate binding"/>
    <property type="evidence" value="ECO:0007669"/>
    <property type="project" value="InterPro"/>
</dbReference>
<evidence type="ECO:0000259" key="3">
    <source>
        <dbReference type="Pfam" id="PF03636"/>
    </source>
</evidence>
<dbReference type="STRING" id="1423783.FC50_GL001395"/>
<dbReference type="Proteomes" id="UP000051922">
    <property type="component" value="Unassembled WGS sequence"/>
</dbReference>
<dbReference type="InterPro" id="IPR012341">
    <property type="entry name" value="6hp_glycosidase-like_sf"/>
</dbReference>
<evidence type="ECO:0000259" key="2">
    <source>
        <dbReference type="Pfam" id="PF03633"/>
    </source>
</evidence>
<gene>
    <name evidence="4" type="ORF">FC50_GL001395</name>
</gene>
<dbReference type="EMBL" id="AZFJ01000049">
    <property type="protein sequence ID" value="KRL85989.1"/>
    <property type="molecule type" value="Genomic_DNA"/>
</dbReference>
<dbReference type="Pfam" id="PF03636">
    <property type="entry name" value="Glyco_hydro_65N"/>
    <property type="match status" value="1"/>
</dbReference>
<name>A0A0R1U4Q4_9LACO</name>
<comment type="caution">
    <text evidence="4">The sequence shown here is derived from an EMBL/GenBank/DDBJ whole genome shotgun (WGS) entry which is preliminary data.</text>
</comment>
<feature type="domain" description="Glycoside hydrolase family 65 N-terminal" evidence="3">
    <location>
        <begin position="125"/>
        <end position="374"/>
    </location>
</feature>
<dbReference type="GO" id="GO:0005975">
    <property type="term" value="P:carbohydrate metabolic process"/>
    <property type="evidence" value="ECO:0007669"/>
    <property type="project" value="InterPro"/>
</dbReference>
<evidence type="ECO:0000313" key="4">
    <source>
        <dbReference type="EMBL" id="KRL85989.1"/>
    </source>
</evidence>
<keyword evidence="5" id="KW-1185">Reference proteome</keyword>
<accession>A0A0R1U4Q4</accession>
<dbReference type="InterPro" id="IPR008928">
    <property type="entry name" value="6-hairpin_glycosidase_sf"/>
</dbReference>
<dbReference type="Pfam" id="PF03632">
    <property type="entry name" value="Glyco_hydro_65m"/>
    <property type="match status" value="1"/>
</dbReference>
<dbReference type="InterPro" id="IPR005194">
    <property type="entry name" value="Glyco_hydro_65_C"/>
</dbReference>
<feature type="domain" description="Glycoside hydrolase family 65 central catalytic" evidence="1">
    <location>
        <begin position="430"/>
        <end position="828"/>
    </location>
</feature>
<dbReference type="AlphaFoldDB" id="A0A0R1U4Q4"/>
<sequence>MVPIAVKVDDDSLEINYQDDDAQHTRRRTTIKYNPEQTIGANLENMRVRMAGFRFDVVIVDNPLSYPFTDTVVGLNHRRIDIGLALMNMFNVPVVARPTVRQRGLAAAVADKVAYASWHLDYYGEYSGKRNYGQEAMLTVGNGYFGLRGAYVEAVADADNYPGLYVAGVYNQNTTNINGRNVVNEDLVNLPNAQYLSFGVDHGNLFKIRPSDIRDVYRSLDLRTGQLRTSMLLNLATGHQLAVTATKIADMHHYHRFAIRYEVTPINFDGSLQIHSAIDGQVTNGNVDRYNQFDQRHVVVDATETDATDAWLTGHTRHSNVHFAIGSRLSSPDRVLSNAVNGTHTTNAARQTVNLAVRAGHTYTVDKLVAVVTDHDGERADMALTDRVRAELQQGSFEDSTAATQNYFDDVWRRTDITVTGDITSQKLLRVNTFHMLVAGAALGAGHLDASTGARGLHGEAYRGHVFWDEMFCFPFYVEHYPAIAKAMIMYRYRRLGAARKYAQSAGQSGAMFPWQSAMYGDEQAQSVHLNPLTNQWDPDNSRRQRHVSLSVAYEVWLYDHATGDHDLMNRYGLDILLSVVRFWLSLTTKNSTTGRYDINGVMGPDEFHEEYPNSKRGGLSNNAYTNIMVAWLFKVVANLLQTLPDSTVKAASARAGWSSEATQQLDQVRTHLQLDINDDGIIGQFQGYFDLPRLDFDHYRQRYGDIARLDRILKSEGKTPDAYQVAKQADALMAYYVLNRDEVESLITAMGYRLPAHYFTHNLQYYLDRTTHGSTLSRIVYAALNQQDGNYDQSWQLFREALFSDYYDIQGGTTAEGIHLGVMGATLHVATSIYGGVNVLGDQVVVNPHLPRQWHRLNFSIKVRGVQLRFMISRHTVRLTADHATRLMVAGQQIQLVANQQQEIRY</sequence>
<dbReference type="GO" id="GO:0004553">
    <property type="term" value="F:hydrolase activity, hydrolyzing O-glycosyl compounds"/>
    <property type="evidence" value="ECO:0007669"/>
    <property type="project" value="TreeGrafter"/>
</dbReference>
<dbReference type="OrthoDB" id="9758855at2"/>
<dbReference type="Gene3D" id="2.60.420.10">
    <property type="entry name" value="Maltose phosphorylase, domain 3"/>
    <property type="match status" value="1"/>
</dbReference>
<dbReference type="InterPro" id="IPR037018">
    <property type="entry name" value="GH65_N"/>
</dbReference>
<dbReference type="Gene3D" id="2.70.98.40">
    <property type="entry name" value="Glycoside hydrolase, family 65, N-terminal domain"/>
    <property type="match status" value="1"/>
</dbReference>
<evidence type="ECO:0000313" key="5">
    <source>
        <dbReference type="Proteomes" id="UP000051922"/>
    </source>
</evidence>
<dbReference type="SUPFAM" id="SSF74650">
    <property type="entry name" value="Galactose mutarotase-like"/>
    <property type="match status" value="1"/>
</dbReference>
<dbReference type="InterPro" id="IPR011013">
    <property type="entry name" value="Gal_mutarotase_sf_dom"/>
</dbReference>
<evidence type="ECO:0000259" key="1">
    <source>
        <dbReference type="Pfam" id="PF03632"/>
    </source>
</evidence>
<dbReference type="Pfam" id="PF03633">
    <property type="entry name" value="Glyco_hydro_65C"/>
    <property type="match status" value="1"/>
</dbReference>